<gene>
    <name evidence="1" type="ORF">XE03_0247</name>
</gene>
<name>A0A117M791_UNCT6</name>
<evidence type="ECO:0000313" key="2">
    <source>
        <dbReference type="Proteomes" id="UP000053467"/>
    </source>
</evidence>
<organism evidence="1 2">
    <name type="scientific">candidate division TA06 bacterium 34_109</name>
    <dbReference type="NCBI Taxonomy" id="1635277"/>
    <lineage>
        <taxon>Bacteria</taxon>
        <taxon>Bacteria division TA06</taxon>
    </lineage>
</organism>
<dbReference type="Gene3D" id="2.40.160.50">
    <property type="entry name" value="membrane protein fhac: a member of the omp85/tpsb transporter family"/>
    <property type="match status" value="1"/>
</dbReference>
<accession>A0A117M791</accession>
<dbReference type="AlphaFoldDB" id="A0A117M791"/>
<protein>
    <recommendedName>
        <fullName evidence="3">POTRA domain-containing protein</fullName>
    </recommendedName>
</protein>
<evidence type="ECO:0008006" key="3">
    <source>
        <dbReference type="Google" id="ProtNLM"/>
    </source>
</evidence>
<proteinExistence type="predicted"/>
<comment type="caution">
    <text evidence="1">The sequence shown here is derived from an EMBL/GenBank/DDBJ whole genome shotgun (WGS) entry which is preliminary data.</text>
</comment>
<sequence>MLKKFLILSSLIFSLLVKGEYVKSITLENKTYTKEDFIKKQLTFNIFNSVDSSDIEKSKLNILKTELFGEVRIDVFKVDSGFKEKISPSILRKENKDDSVEVSITAKEMLVFLPSLGFSTTKPYSITLGASYGNLFRERHKIELAFTFLDVKGVYLLYTLPTVYSRKYTGEYKIFYTQNDRDILNIVEYHKGVYLSTGYSFISDLSTQFILGFDRVSFKDDTFSISYKSNDLKGYDEFLQSGIKFTLNKKNDPFFPTSGNFDELTFLYERNFWGTEINRLKLSFNNVNYFKFFKGTFAFRNKFLLQNGSLTYYNLAEPDPFENRTVSEKDVTNFNRYSGSLELRYPILKIPFEYPIIGKISFNYIVTLFADWTTVASDYKDFQFFEKGSYLYGYGLGFMFFTEIFDPIGVQIGFSPVNGYNDILKKLKYNIFLLCWNF</sequence>
<dbReference type="Proteomes" id="UP000053467">
    <property type="component" value="Unassembled WGS sequence"/>
</dbReference>
<dbReference type="EMBL" id="LGGX01000001">
    <property type="protein sequence ID" value="KUK88241.1"/>
    <property type="molecule type" value="Genomic_DNA"/>
</dbReference>
<reference evidence="2" key="1">
    <citation type="journal article" date="2015" name="MBio">
        <title>Genome-Resolved Metagenomic Analysis Reveals Roles for Candidate Phyla and Other Microbial Community Members in Biogeochemical Transformations in Oil Reservoirs.</title>
        <authorList>
            <person name="Hu P."/>
            <person name="Tom L."/>
            <person name="Singh A."/>
            <person name="Thomas B.C."/>
            <person name="Baker B.J."/>
            <person name="Piceno Y.M."/>
            <person name="Andersen G.L."/>
            <person name="Banfield J.F."/>
        </authorList>
    </citation>
    <scope>NUCLEOTIDE SEQUENCE [LARGE SCALE GENOMIC DNA]</scope>
</reference>
<evidence type="ECO:0000313" key="1">
    <source>
        <dbReference type="EMBL" id="KUK88241.1"/>
    </source>
</evidence>